<accession>F2EG37</accession>
<organism evidence="1">
    <name type="scientific">Hordeum vulgare subsp. vulgare</name>
    <name type="common">Domesticated barley</name>
    <dbReference type="NCBI Taxonomy" id="112509"/>
    <lineage>
        <taxon>Eukaryota</taxon>
        <taxon>Viridiplantae</taxon>
        <taxon>Streptophyta</taxon>
        <taxon>Embryophyta</taxon>
        <taxon>Tracheophyta</taxon>
        <taxon>Spermatophyta</taxon>
        <taxon>Magnoliopsida</taxon>
        <taxon>Liliopsida</taxon>
        <taxon>Poales</taxon>
        <taxon>Poaceae</taxon>
        <taxon>BOP clade</taxon>
        <taxon>Pooideae</taxon>
        <taxon>Triticodae</taxon>
        <taxon>Triticeae</taxon>
        <taxon>Hordeinae</taxon>
        <taxon>Hordeum</taxon>
    </lineage>
</organism>
<dbReference type="EMBL" id="AK375114">
    <property type="protein sequence ID" value="BAK06309.1"/>
    <property type="molecule type" value="mRNA"/>
</dbReference>
<protein>
    <submittedName>
        <fullName evidence="1">Predicted protein</fullName>
    </submittedName>
</protein>
<proteinExistence type="evidence at transcript level"/>
<reference evidence="1" key="1">
    <citation type="journal article" date="2011" name="Plant Physiol.">
        <title>Comprehensive sequence analysis of 24,783 barley full-length cDNAs derived from 12 clone libraries.</title>
        <authorList>
            <person name="Matsumoto T."/>
            <person name="Tanaka T."/>
            <person name="Sakai H."/>
            <person name="Amano N."/>
            <person name="Kanamori H."/>
            <person name="Kurita K."/>
            <person name="Kikuta A."/>
            <person name="Kamiya K."/>
            <person name="Yamamoto M."/>
            <person name="Ikawa H."/>
            <person name="Fujii N."/>
            <person name="Hori K."/>
            <person name="Itoh T."/>
            <person name="Sato K."/>
        </authorList>
    </citation>
    <scope>NUCLEOTIDE SEQUENCE</scope>
    <source>
        <tissue evidence="1">Flower</tissue>
    </source>
</reference>
<evidence type="ECO:0000313" key="1">
    <source>
        <dbReference type="EMBL" id="BAK06309.1"/>
    </source>
</evidence>
<dbReference type="AlphaFoldDB" id="F2EG37"/>
<sequence length="157" mass="17053">MPTTAEAGPLPSRTDAIPLHGDEFVLSYQYHISTRSSWGLGDLLRAATPPLNFPSTYGACRRVSMQVLGLPDGPPLSSEPVVQCGRARRLVNLVQGAGILTCSSIPTLLVSGRTHFFSSDSGCTVYLVWLKCSVLSSAILWCGSRFYIRFSFEVRAL</sequence>
<name>F2EG37_HORVV</name>